<evidence type="ECO:0000313" key="1">
    <source>
        <dbReference type="EMBL" id="GAG74594.1"/>
    </source>
</evidence>
<reference evidence="1" key="1">
    <citation type="journal article" date="2014" name="Front. Microbiol.">
        <title>High frequency of phylogenetically diverse reductive dehalogenase-homologous genes in deep subseafloor sedimentary metagenomes.</title>
        <authorList>
            <person name="Kawai M."/>
            <person name="Futagami T."/>
            <person name="Toyoda A."/>
            <person name="Takaki Y."/>
            <person name="Nishi S."/>
            <person name="Hori S."/>
            <person name="Arai W."/>
            <person name="Tsubouchi T."/>
            <person name="Morono Y."/>
            <person name="Uchiyama I."/>
            <person name="Ito T."/>
            <person name="Fujiyama A."/>
            <person name="Inagaki F."/>
            <person name="Takami H."/>
        </authorList>
    </citation>
    <scope>NUCLEOTIDE SEQUENCE</scope>
    <source>
        <strain evidence="1">Expedition CK06-06</strain>
    </source>
</reference>
<dbReference type="EMBL" id="BART01000761">
    <property type="protein sequence ID" value="GAG74594.1"/>
    <property type="molecule type" value="Genomic_DNA"/>
</dbReference>
<protein>
    <submittedName>
        <fullName evidence="1">Uncharacterized protein</fullName>
    </submittedName>
</protein>
<gene>
    <name evidence="1" type="ORF">S01H4_03188</name>
</gene>
<dbReference type="Pfam" id="PF05991">
    <property type="entry name" value="NYN_YacP"/>
    <property type="match status" value="1"/>
</dbReference>
<name>X0ZYG1_9ZZZZ</name>
<dbReference type="InterPro" id="IPR010298">
    <property type="entry name" value="YacP-like"/>
</dbReference>
<dbReference type="PANTHER" id="PTHR34547:SF1">
    <property type="entry name" value="YACP-LIKE NYN DOMAIN PROTEIN"/>
    <property type="match status" value="1"/>
</dbReference>
<proteinExistence type="predicted"/>
<dbReference type="CDD" id="cd10912">
    <property type="entry name" value="PIN_YacP-like"/>
    <property type="match status" value="1"/>
</dbReference>
<organism evidence="1">
    <name type="scientific">marine sediment metagenome</name>
    <dbReference type="NCBI Taxonomy" id="412755"/>
    <lineage>
        <taxon>unclassified sequences</taxon>
        <taxon>metagenomes</taxon>
        <taxon>ecological metagenomes</taxon>
    </lineage>
</organism>
<dbReference type="AlphaFoldDB" id="X0ZYG1"/>
<accession>X0ZYG1</accession>
<sequence>MIDCDWNPGYDIIIYIRYRSKLREKIDTKDLVIVDGHNFIFNFFKADKLSSENLMYLRGKLIADLTWYKNQKNCDIVVVFDARNSDNPSRGIQIVDDTKVIYSRKNETADDVIEELAGKKTGYRRIFVVTSDYMQQKVIFRKNIYRKSSREFSLEIKDLKNKIREKIDRSKKDSDKVFFSFENRLSGKARKRFLELRKK</sequence>
<dbReference type="PANTHER" id="PTHR34547">
    <property type="entry name" value="YACP-LIKE NYN DOMAIN PROTEIN"/>
    <property type="match status" value="1"/>
</dbReference>
<comment type="caution">
    <text evidence="1">The sequence shown here is derived from an EMBL/GenBank/DDBJ whole genome shotgun (WGS) entry which is preliminary data.</text>
</comment>